<dbReference type="InterPro" id="IPR001816">
    <property type="entry name" value="Transl_elong_EFTs/EF1B"/>
</dbReference>
<dbReference type="HAMAP" id="MF_00050">
    <property type="entry name" value="EF_Ts"/>
    <property type="match status" value="1"/>
</dbReference>
<dbReference type="GO" id="GO:0005737">
    <property type="term" value="C:cytoplasm"/>
    <property type="evidence" value="ECO:0007669"/>
    <property type="project" value="UniProtKB-SubCell"/>
</dbReference>
<reference evidence="9" key="1">
    <citation type="journal article" date="2012" name="Science">
        <title>Fermentation, hydrogen, and sulfur metabolism in multiple uncultivated bacterial phyla.</title>
        <authorList>
            <person name="Wrighton K.C."/>
            <person name="Thomas B.C."/>
            <person name="Sharon I."/>
            <person name="Miller C.S."/>
            <person name="Castelle C.J."/>
            <person name="VerBerkmoes N.C."/>
            <person name="Wilkins M.J."/>
            <person name="Hettich R.L."/>
            <person name="Lipton M.S."/>
            <person name="Williams K.H."/>
            <person name="Long P.E."/>
            <person name="Banfield J.F."/>
        </authorList>
    </citation>
    <scope>NUCLEOTIDE SEQUENCE [LARGE SCALE GENOMIC DNA]</scope>
</reference>
<dbReference type="PANTHER" id="PTHR11741:SF0">
    <property type="entry name" value="ELONGATION FACTOR TS, MITOCHONDRIAL"/>
    <property type="match status" value="1"/>
</dbReference>
<gene>
    <name evidence="5" type="primary">tsf</name>
    <name evidence="9" type="ORF">ACD_49C00066G0006</name>
</gene>
<dbReference type="InterPro" id="IPR036402">
    <property type="entry name" value="EF-Ts_dimer_sf"/>
</dbReference>
<evidence type="ECO:0000256" key="3">
    <source>
        <dbReference type="ARBA" id="ARBA00022768"/>
    </source>
</evidence>
<comment type="subcellular location">
    <subcellularLocation>
        <location evidence="5 7">Cytoplasm</location>
    </subcellularLocation>
</comment>
<evidence type="ECO:0000256" key="2">
    <source>
        <dbReference type="ARBA" id="ARBA00016956"/>
    </source>
</evidence>
<feature type="region of interest" description="Involved in Mg(2+) ion dislocation from EF-Tu" evidence="5">
    <location>
        <begin position="78"/>
        <end position="81"/>
    </location>
</feature>
<comment type="caution">
    <text evidence="9">The sequence shown here is derived from an EMBL/GenBank/DDBJ whole genome shotgun (WGS) entry which is preliminary data.</text>
</comment>
<dbReference type="PROSITE" id="PS01127">
    <property type="entry name" value="EF_TS_2"/>
    <property type="match status" value="1"/>
</dbReference>
<dbReference type="Pfam" id="PF00889">
    <property type="entry name" value="EF_TS"/>
    <property type="match status" value="1"/>
</dbReference>
<evidence type="ECO:0000256" key="6">
    <source>
        <dbReference type="RuleBase" id="RU000642"/>
    </source>
</evidence>
<dbReference type="CDD" id="cd14275">
    <property type="entry name" value="UBA_EF-Ts"/>
    <property type="match status" value="1"/>
</dbReference>
<evidence type="ECO:0000256" key="7">
    <source>
        <dbReference type="RuleBase" id="RU000643"/>
    </source>
</evidence>
<dbReference type="InterPro" id="IPR014039">
    <property type="entry name" value="Transl_elong_EFTs/EF1B_dimer"/>
</dbReference>
<dbReference type="InterPro" id="IPR018101">
    <property type="entry name" value="Transl_elong_Ts_CS"/>
</dbReference>
<keyword evidence="4 5" id="KW-0648">Protein biosynthesis</keyword>
<evidence type="ECO:0000256" key="5">
    <source>
        <dbReference type="HAMAP-Rule" id="MF_00050"/>
    </source>
</evidence>
<dbReference type="GO" id="GO:0003746">
    <property type="term" value="F:translation elongation factor activity"/>
    <property type="evidence" value="ECO:0007669"/>
    <property type="project" value="UniProtKB-UniRule"/>
</dbReference>
<dbReference type="FunFam" id="1.10.8.10:FF:000001">
    <property type="entry name" value="Elongation factor Ts"/>
    <property type="match status" value="1"/>
</dbReference>
<evidence type="ECO:0000313" key="9">
    <source>
        <dbReference type="EMBL" id="EKD66082.1"/>
    </source>
</evidence>
<dbReference type="InterPro" id="IPR009060">
    <property type="entry name" value="UBA-like_sf"/>
</dbReference>
<evidence type="ECO:0000256" key="4">
    <source>
        <dbReference type="ARBA" id="ARBA00022917"/>
    </source>
</evidence>
<protein>
    <recommendedName>
        <fullName evidence="2 5">Elongation factor Ts</fullName>
        <shortName evidence="5">EF-Ts</shortName>
    </recommendedName>
</protein>
<dbReference type="PANTHER" id="PTHR11741">
    <property type="entry name" value="ELONGATION FACTOR TS"/>
    <property type="match status" value="1"/>
</dbReference>
<comment type="function">
    <text evidence="5 6">Associates with the EF-Tu.GDP complex and induces the exchange of GDP to GTP. It remains bound to the aminoacyl-tRNA.EF-Tu.GTP complex up to the GTP hydrolysis stage on the ribosome.</text>
</comment>
<organism evidence="9">
    <name type="scientific">uncultured bacterium</name>
    <name type="common">gcode 4</name>
    <dbReference type="NCBI Taxonomy" id="1234023"/>
    <lineage>
        <taxon>Bacteria</taxon>
        <taxon>environmental samples</taxon>
    </lineage>
</organism>
<dbReference type="NCBIfam" id="TIGR00116">
    <property type="entry name" value="tsf"/>
    <property type="match status" value="1"/>
</dbReference>
<proteinExistence type="inferred from homology"/>
<keyword evidence="3 5" id="KW-0251">Elongation factor</keyword>
<dbReference type="Gene3D" id="1.10.8.10">
    <property type="entry name" value="DNA helicase RuvA subunit, C-terminal domain"/>
    <property type="match status" value="1"/>
</dbReference>
<dbReference type="Gene3D" id="3.30.479.20">
    <property type="entry name" value="Elongation factor Ts, dimerisation domain"/>
    <property type="match status" value="2"/>
</dbReference>
<comment type="similarity">
    <text evidence="1 5 6">Belongs to the EF-Ts family.</text>
</comment>
<feature type="domain" description="Translation elongation factor EFTs/EF1B dimerisation" evidence="8">
    <location>
        <begin position="69"/>
        <end position="261"/>
    </location>
</feature>
<dbReference type="SUPFAM" id="SSF46934">
    <property type="entry name" value="UBA-like"/>
    <property type="match status" value="1"/>
</dbReference>
<dbReference type="EMBL" id="AMFJ01021652">
    <property type="protein sequence ID" value="EKD66082.1"/>
    <property type="molecule type" value="Genomic_DNA"/>
</dbReference>
<sequence>MITAQQVKELRDRTWVGMADCKNALTESIGDIELAIELLRKKWIAKAAKRADNETTEGKVKIVNDGKVAYVVSVSCETDFVARTPVFEEMLDKFIDIRKNSATDADAIAKADDLKSTEYQLKMWENMKISALSKFEWEVIESYVHSNDKVWAIVIAKAGTDKEKLKQVAMHITATNPDVLSPSDISDEIVAKEKSIQLEIMQQDPKNTGKPAEIMLKIIEGKMTKFREENALLTQQFVINPDQKVRDVIGADNIVSFKRFSI</sequence>
<dbReference type="SUPFAM" id="SSF54713">
    <property type="entry name" value="Elongation factor Ts (EF-Ts), dimerisation domain"/>
    <property type="match status" value="1"/>
</dbReference>
<dbReference type="AlphaFoldDB" id="K2AWA8"/>
<keyword evidence="5" id="KW-0963">Cytoplasm</keyword>
<evidence type="ECO:0000259" key="8">
    <source>
        <dbReference type="Pfam" id="PF00889"/>
    </source>
</evidence>
<name>K2AWA8_9BACT</name>
<accession>K2AWA8</accession>
<dbReference type="Gene3D" id="1.10.286.20">
    <property type="match status" value="1"/>
</dbReference>
<evidence type="ECO:0000256" key="1">
    <source>
        <dbReference type="ARBA" id="ARBA00005532"/>
    </source>
</evidence>